<name>A0A8S5RZV7_9CAUD</name>
<sequence>MSCNNVKSKLATRLGWRKQVRLLLSQQIWCK</sequence>
<protein>
    <submittedName>
        <fullName evidence="1">Uncharacterized protein</fullName>
    </submittedName>
</protein>
<proteinExistence type="predicted"/>
<accession>A0A8S5RZV7</accession>
<evidence type="ECO:0000313" key="1">
    <source>
        <dbReference type="EMBL" id="DAF44208.1"/>
    </source>
</evidence>
<organism evidence="1">
    <name type="scientific">Myoviridae sp. ctNQV2</name>
    <dbReference type="NCBI Taxonomy" id="2827683"/>
    <lineage>
        <taxon>Viruses</taxon>
        <taxon>Duplodnaviria</taxon>
        <taxon>Heunggongvirae</taxon>
        <taxon>Uroviricota</taxon>
        <taxon>Caudoviricetes</taxon>
    </lineage>
</organism>
<reference evidence="1" key="1">
    <citation type="journal article" date="2021" name="Proc. Natl. Acad. Sci. U.S.A.">
        <title>A Catalog of Tens of Thousands of Viruses from Human Metagenomes Reveals Hidden Associations with Chronic Diseases.</title>
        <authorList>
            <person name="Tisza M.J."/>
            <person name="Buck C.B."/>
        </authorList>
    </citation>
    <scope>NUCLEOTIDE SEQUENCE</scope>
    <source>
        <strain evidence="1">CtNQV2</strain>
    </source>
</reference>
<dbReference type="EMBL" id="BK032510">
    <property type="protein sequence ID" value="DAF44208.1"/>
    <property type="molecule type" value="Genomic_DNA"/>
</dbReference>